<protein>
    <recommendedName>
        <fullName evidence="2">Tectonic-1-3 domain-containing protein</fullName>
    </recommendedName>
</protein>
<keyword evidence="1" id="KW-0472">Membrane</keyword>
<dbReference type="GO" id="GO:0060271">
    <property type="term" value="P:cilium assembly"/>
    <property type="evidence" value="ECO:0007669"/>
    <property type="project" value="TreeGrafter"/>
</dbReference>
<evidence type="ECO:0000259" key="2">
    <source>
        <dbReference type="Pfam" id="PF07773"/>
    </source>
</evidence>
<organism evidence="3">
    <name type="scientific">Menopon gallinae</name>
    <name type="common">poultry shaft louse</name>
    <dbReference type="NCBI Taxonomy" id="328185"/>
    <lineage>
        <taxon>Eukaryota</taxon>
        <taxon>Metazoa</taxon>
        <taxon>Ecdysozoa</taxon>
        <taxon>Arthropoda</taxon>
        <taxon>Hexapoda</taxon>
        <taxon>Insecta</taxon>
        <taxon>Pterygota</taxon>
        <taxon>Neoptera</taxon>
        <taxon>Paraneoptera</taxon>
        <taxon>Psocodea</taxon>
        <taxon>Troctomorpha</taxon>
        <taxon>Phthiraptera</taxon>
        <taxon>Amblycera</taxon>
        <taxon>Menoponidae</taxon>
        <taxon>Menopon</taxon>
    </lineage>
</organism>
<accession>A0AAW2HRB0</accession>
<keyword evidence="1" id="KW-1133">Transmembrane helix</keyword>
<dbReference type="EMBL" id="JARGDH010000003">
    <property type="protein sequence ID" value="KAL0272312.1"/>
    <property type="molecule type" value="Genomic_DNA"/>
</dbReference>
<dbReference type="PANTHER" id="PTHR14611:SF6">
    <property type="entry name" value="TECTONIC-2"/>
    <property type="match status" value="1"/>
</dbReference>
<dbReference type="InterPro" id="IPR011677">
    <property type="entry name" value="TCTN1-3_dom"/>
</dbReference>
<dbReference type="PANTHER" id="PTHR14611">
    <property type="entry name" value="TECTONIC FAMILY MEMBER"/>
    <property type="match status" value="1"/>
</dbReference>
<reference evidence="3" key="1">
    <citation type="journal article" date="2024" name="Gigascience">
        <title>Chromosome-level genome of the poultry shaft louse Menopon gallinae provides insight into the host-switching and adaptive evolution of parasitic lice.</title>
        <authorList>
            <person name="Xu Y."/>
            <person name="Ma L."/>
            <person name="Liu S."/>
            <person name="Liang Y."/>
            <person name="Liu Q."/>
            <person name="He Z."/>
            <person name="Tian L."/>
            <person name="Duan Y."/>
            <person name="Cai W."/>
            <person name="Li H."/>
            <person name="Song F."/>
        </authorList>
    </citation>
    <scope>NUCLEOTIDE SEQUENCE</scope>
    <source>
        <strain evidence="3">Cailab_2023a</strain>
    </source>
</reference>
<evidence type="ECO:0000256" key="1">
    <source>
        <dbReference type="SAM" id="Phobius"/>
    </source>
</evidence>
<feature type="transmembrane region" description="Helical" evidence="1">
    <location>
        <begin position="180"/>
        <end position="198"/>
    </location>
</feature>
<dbReference type="InterPro" id="IPR040354">
    <property type="entry name" value="TCTN1-3"/>
</dbReference>
<dbReference type="Pfam" id="PF07773">
    <property type="entry name" value="TCTN_DUF1619"/>
    <property type="match status" value="1"/>
</dbReference>
<evidence type="ECO:0000313" key="3">
    <source>
        <dbReference type="EMBL" id="KAL0272312.1"/>
    </source>
</evidence>
<gene>
    <name evidence="3" type="ORF">PYX00_005337</name>
</gene>
<name>A0AAW2HRB0_9NEOP</name>
<proteinExistence type="predicted"/>
<dbReference type="AlphaFoldDB" id="A0AAW2HRB0"/>
<sequence>MKVSAIPGGECNRSRDVTFGYNTYSRCWYRSAESNCNRFREEVEAKLNATVKGSFLAPFGNYRDANKPAIPVLRDYRRTNSTECTVPVQQDVIVQYETVRTELGAPVHRAVGVTVSRTYGSAVREASLTIRVMFVPVTPTEERQLSRFWKKVLTPEQSENAWLYMFRVFDGPLDEDIEESTFWTLLFFVVVCGTIAVLRDSR</sequence>
<feature type="domain" description="Tectonic-1-3" evidence="2">
    <location>
        <begin position="9"/>
        <end position="116"/>
    </location>
</feature>
<comment type="caution">
    <text evidence="3">The sequence shown here is derived from an EMBL/GenBank/DDBJ whole genome shotgun (WGS) entry which is preliminary data.</text>
</comment>
<keyword evidence="1" id="KW-0812">Transmembrane</keyword>